<accession>A0A941AMX9</accession>
<keyword evidence="2" id="KW-1185">Reference proteome</keyword>
<dbReference type="RefSeq" id="WP_210595958.1">
    <property type="nucleotide sequence ID" value="NZ_JAGKSQ010000002.1"/>
</dbReference>
<comment type="caution">
    <text evidence="1">The sequence shown here is derived from an EMBL/GenBank/DDBJ whole genome shotgun (WGS) entry which is preliminary data.</text>
</comment>
<evidence type="ECO:0000313" key="2">
    <source>
        <dbReference type="Proteomes" id="UP000678228"/>
    </source>
</evidence>
<dbReference type="AlphaFoldDB" id="A0A941AMX9"/>
<dbReference type="EMBL" id="JAGKSQ010000002">
    <property type="protein sequence ID" value="MBP3950306.1"/>
    <property type="molecule type" value="Genomic_DNA"/>
</dbReference>
<reference evidence="1" key="1">
    <citation type="submission" date="2021-03" db="EMBL/GenBank/DDBJ databases">
        <title>Bacillus suaedae sp. nov., isolated from Suaeda aralocaspica.</title>
        <authorList>
            <person name="Lei R.F.R."/>
        </authorList>
    </citation>
    <scope>NUCLEOTIDE SEQUENCE</scope>
    <source>
        <strain evidence="1">YZJH907-2</strain>
    </source>
</reference>
<sequence length="121" mass="13726">MKTKPLFDFNRAEIQLVVDAMRLQIKGLSGFDKKLMETDYFKVINQGTMAELDGMGMEHITRSLRRKALMFTALYGSTKHIETKKIMYDLAAVVASRRIKFQQQHNPLNKKEASAGTANAS</sequence>
<organism evidence="1 2">
    <name type="scientific">Halalkalibacter suaedae</name>
    <dbReference type="NCBI Taxonomy" id="2822140"/>
    <lineage>
        <taxon>Bacteria</taxon>
        <taxon>Bacillati</taxon>
        <taxon>Bacillota</taxon>
        <taxon>Bacilli</taxon>
        <taxon>Bacillales</taxon>
        <taxon>Bacillaceae</taxon>
        <taxon>Halalkalibacter</taxon>
    </lineage>
</organism>
<dbReference type="Proteomes" id="UP000678228">
    <property type="component" value="Unassembled WGS sequence"/>
</dbReference>
<gene>
    <name evidence="1" type="ORF">J7W16_04115</name>
</gene>
<name>A0A941AMX9_9BACI</name>
<evidence type="ECO:0000313" key="1">
    <source>
        <dbReference type="EMBL" id="MBP3950306.1"/>
    </source>
</evidence>
<protein>
    <submittedName>
        <fullName evidence="1">Uncharacterized protein</fullName>
    </submittedName>
</protein>
<proteinExistence type="predicted"/>